<comment type="caution">
    <text evidence="1">The sequence shown here is derived from an EMBL/GenBank/DDBJ whole genome shotgun (WGS) entry which is preliminary data.</text>
</comment>
<evidence type="ECO:0000313" key="2">
    <source>
        <dbReference type="Proteomes" id="UP000029868"/>
    </source>
</evidence>
<name>A0A099KHT8_COLPS</name>
<organism evidence="1 2">
    <name type="scientific">Colwellia psychrerythraea</name>
    <name type="common">Vibrio psychroerythus</name>
    <dbReference type="NCBI Taxonomy" id="28229"/>
    <lineage>
        <taxon>Bacteria</taxon>
        <taxon>Pseudomonadati</taxon>
        <taxon>Pseudomonadota</taxon>
        <taxon>Gammaproteobacteria</taxon>
        <taxon>Alteromonadales</taxon>
        <taxon>Colwelliaceae</taxon>
        <taxon>Colwellia</taxon>
    </lineage>
</organism>
<proteinExistence type="predicted"/>
<reference evidence="1 2" key="1">
    <citation type="submission" date="2014-08" db="EMBL/GenBank/DDBJ databases">
        <title>Genomic and Phenotypic Diversity of Colwellia psychrerythraea strains from Disparate Marine Basins.</title>
        <authorList>
            <person name="Techtmann S.M."/>
            <person name="Stelling S.C."/>
            <person name="Utturkar S.M."/>
            <person name="Alshibli N."/>
            <person name="Harris A."/>
            <person name="Brown S.D."/>
            <person name="Hazen T.C."/>
        </authorList>
    </citation>
    <scope>NUCLEOTIDE SEQUENCE [LARGE SCALE GENOMIC DNA]</scope>
    <source>
        <strain evidence="1 2">GAB14E</strain>
    </source>
</reference>
<dbReference type="Proteomes" id="UP000029868">
    <property type="component" value="Unassembled WGS sequence"/>
</dbReference>
<dbReference type="AlphaFoldDB" id="A0A099KHT8"/>
<dbReference type="EMBL" id="JQEC01000057">
    <property type="protein sequence ID" value="KGJ89138.1"/>
    <property type="molecule type" value="Genomic_DNA"/>
</dbReference>
<accession>A0A099KHT8</accession>
<dbReference type="PATRIC" id="fig|28229.3.peg.4109"/>
<evidence type="ECO:0000313" key="1">
    <source>
        <dbReference type="EMBL" id="KGJ89138.1"/>
    </source>
</evidence>
<protein>
    <submittedName>
        <fullName evidence="1">Uncharacterized protein</fullName>
    </submittedName>
</protein>
<sequence length="232" mass="27163">MANQGDFNYVLSKVLKKETSVKFKLKNCVNRWLRNITKTYDRIDTFNGNHNVLFFESFNQTDNDIFYKYVKDNTDYKICKLGASNKLSNNTQCTYLEFKAKWKEVEKTIFIYTPDTDVEPANFNVNTSVLTLDYELPLTIFALLKNSENIISYIKMDDYAISSCFADMNSREGKVKIVNDITTIITEYIKSSKNDTSLENISRYFPFYSIPMKIKKEALKKLILRHQKEKVV</sequence>
<gene>
    <name evidence="1" type="ORF">GAB14E_4134</name>
</gene>
<dbReference type="RefSeq" id="WP_033084034.1">
    <property type="nucleotide sequence ID" value="NZ_JQEC01000057.1"/>
</dbReference>